<feature type="transmembrane region" description="Helical" evidence="9">
    <location>
        <begin position="9"/>
        <end position="32"/>
    </location>
</feature>
<dbReference type="Gene3D" id="1.10.287.130">
    <property type="match status" value="1"/>
</dbReference>
<dbReference type="Pfam" id="PF00672">
    <property type="entry name" value="HAMP"/>
    <property type="match status" value="1"/>
</dbReference>
<dbReference type="PANTHER" id="PTHR45453:SF1">
    <property type="entry name" value="PHOSPHATE REGULON SENSOR PROTEIN PHOR"/>
    <property type="match status" value="1"/>
</dbReference>
<evidence type="ECO:0000256" key="8">
    <source>
        <dbReference type="ARBA" id="ARBA00023136"/>
    </source>
</evidence>
<feature type="transmembrane region" description="Helical" evidence="9">
    <location>
        <begin position="161"/>
        <end position="178"/>
    </location>
</feature>
<dbReference type="STRING" id="1529.SAMN04487885_101309"/>
<evidence type="ECO:0000256" key="9">
    <source>
        <dbReference type="SAM" id="Phobius"/>
    </source>
</evidence>
<feature type="domain" description="PAS" evidence="11">
    <location>
        <begin position="239"/>
        <end position="279"/>
    </location>
</feature>
<dbReference type="GO" id="GO:0000155">
    <property type="term" value="F:phosphorelay sensor kinase activity"/>
    <property type="evidence" value="ECO:0007669"/>
    <property type="project" value="InterPro"/>
</dbReference>
<dbReference type="InterPro" id="IPR003661">
    <property type="entry name" value="HisK_dim/P_dom"/>
</dbReference>
<dbReference type="PROSITE" id="PS50112">
    <property type="entry name" value="PAS"/>
    <property type="match status" value="1"/>
</dbReference>
<dbReference type="GO" id="GO:0016036">
    <property type="term" value="P:cellular response to phosphate starvation"/>
    <property type="evidence" value="ECO:0007669"/>
    <property type="project" value="TreeGrafter"/>
</dbReference>
<dbReference type="AlphaFoldDB" id="A0A1I2JA82"/>
<evidence type="ECO:0000313" key="13">
    <source>
        <dbReference type="EMBL" id="SFF51705.1"/>
    </source>
</evidence>
<dbReference type="InterPro" id="IPR003594">
    <property type="entry name" value="HATPase_dom"/>
</dbReference>
<dbReference type="NCBIfam" id="NF046044">
    <property type="entry name" value="PnpS"/>
    <property type="match status" value="1"/>
</dbReference>
<evidence type="ECO:0000259" key="12">
    <source>
        <dbReference type="PROSITE" id="PS50885"/>
    </source>
</evidence>
<evidence type="ECO:0000256" key="1">
    <source>
        <dbReference type="ARBA" id="ARBA00000085"/>
    </source>
</evidence>
<dbReference type="PANTHER" id="PTHR45453">
    <property type="entry name" value="PHOSPHATE REGULON SENSOR PROTEIN PHOR"/>
    <property type="match status" value="1"/>
</dbReference>
<accession>A0A1I2JA82</accession>
<evidence type="ECO:0000256" key="6">
    <source>
        <dbReference type="ARBA" id="ARBA00022777"/>
    </source>
</evidence>
<keyword evidence="4" id="KW-0597">Phosphoprotein</keyword>
<dbReference type="Gene3D" id="3.30.450.20">
    <property type="entry name" value="PAS domain"/>
    <property type="match status" value="1"/>
</dbReference>
<dbReference type="InterPro" id="IPR004358">
    <property type="entry name" value="Sig_transdc_His_kin-like_C"/>
</dbReference>
<dbReference type="PROSITE" id="PS50109">
    <property type="entry name" value="HIS_KIN"/>
    <property type="match status" value="1"/>
</dbReference>
<organism evidence="13 14">
    <name type="scientific">Clostridium cadaveris</name>
    <dbReference type="NCBI Taxonomy" id="1529"/>
    <lineage>
        <taxon>Bacteria</taxon>
        <taxon>Bacillati</taxon>
        <taxon>Bacillota</taxon>
        <taxon>Clostridia</taxon>
        <taxon>Eubacteriales</taxon>
        <taxon>Clostridiaceae</taxon>
        <taxon>Clostridium</taxon>
    </lineage>
</organism>
<dbReference type="EC" id="2.7.13.3" evidence="3"/>
<keyword evidence="8 9" id="KW-0472">Membrane</keyword>
<feature type="domain" description="HAMP" evidence="12">
    <location>
        <begin position="182"/>
        <end position="234"/>
    </location>
</feature>
<evidence type="ECO:0000256" key="2">
    <source>
        <dbReference type="ARBA" id="ARBA00004370"/>
    </source>
</evidence>
<dbReference type="Pfam" id="PF00512">
    <property type="entry name" value="HisKA"/>
    <property type="match status" value="1"/>
</dbReference>
<proteinExistence type="predicted"/>
<dbReference type="SMART" id="SM00304">
    <property type="entry name" value="HAMP"/>
    <property type="match status" value="1"/>
</dbReference>
<dbReference type="Pfam" id="PF00989">
    <property type="entry name" value="PAS"/>
    <property type="match status" value="1"/>
</dbReference>
<dbReference type="SMART" id="SM00091">
    <property type="entry name" value="PAS"/>
    <property type="match status" value="1"/>
</dbReference>
<evidence type="ECO:0000256" key="3">
    <source>
        <dbReference type="ARBA" id="ARBA00012438"/>
    </source>
</evidence>
<evidence type="ECO:0000256" key="5">
    <source>
        <dbReference type="ARBA" id="ARBA00022679"/>
    </source>
</evidence>
<dbReference type="InterPro" id="IPR050351">
    <property type="entry name" value="BphY/WalK/GraS-like"/>
</dbReference>
<dbReference type="CDD" id="cd06225">
    <property type="entry name" value="HAMP"/>
    <property type="match status" value="1"/>
</dbReference>
<dbReference type="CDD" id="cd00082">
    <property type="entry name" value="HisKA"/>
    <property type="match status" value="1"/>
</dbReference>
<dbReference type="SUPFAM" id="SSF55874">
    <property type="entry name" value="ATPase domain of HSP90 chaperone/DNA topoisomerase II/histidine kinase"/>
    <property type="match status" value="1"/>
</dbReference>
<evidence type="ECO:0000259" key="10">
    <source>
        <dbReference type="PROSITE" id="PS50109"/>
    </source>
</evidence>
<dbReference type="InterPro" id="IPR003660">
    <property type="entry name" value="HAMP_dom"/>
</dbReference>
<evidence type="ECO:0000259" key="11">
    <source>
        <dbReference type="PROSITE" id="PS50112"/>
    </source>
</evidence>
<dbReference type="NCBIfam" id="TIGR00229">
    <property type="entry name" value="sensory_box"/>
    <property type="match status" value="1"/>
</dbReference>
<dbReference type="InterPro" id="IPR013767">
    <property type="entry name" value="PAS_fold"/>
</dbReference>
<comment type="subcellular location">
    <subcellularLocation>
        <location evidence="2">Membrane</location>
    </subcellularLocation>
</comment>
<comment type="catalytic activity">
    <reaction evidence="1">
        <text>ATP + protein L-histidine = ADP + protein N-phospho-L-histidine.</text>
        <dbReference type="EC" id="2.7.13.3"/>
    </reaction>
</comment>
<dbReference type="PRINTS" id="PR00344">
    <property type="entry name" value="BCTRLSENSOR"/>
</dbReference>
<sequence length="574" mass="64951">MVNNMRKKVLISILATIIISLLIVGGLFMVIFNYQHMENTKQDLKLANSVVVKSIEAQDDESVIQFLRSIYEDSPIRITYIKSDGTVIFDSDGDFERANNHLSREEVEKAIKNGEGSSTRFSDTLNKNMIYYATLMKNGDIIRSSIAVDNVYILKSDYTQYYIGAIVVVILLAIVFTTKLTHAIVEPLNELQFVTSRIAKGDLKRRANIQSNDEIGKLANTFNNMADKLEISLGEATDRQNKLEAILKSMDSGVVAIDKNHKIIIMNPYAKEVFGIERNIIGENLMDHIRDFELEGVFTNEHDGYREIKILWPKERILRVRTTDIISDGGLIGTVAAVQDVTDVKRLENMRSEFVANVSHELKTPLTSIKGFAETLKYVNDEKNKEKFLGIINDEAERLTRLIEDILTLSNIEQHKDEVVEEINVKEELSSICYIMRNSSKTKNIDIIYNCDEVNHIFGSKDRFKQMMINLIDNAIKYSDKGSKVWVSASTENGFVNISIKDQGVGIPSDHIPRLFERFYRVDKTRSRAAGGTGLGLAIVKHIVLEFKGNIEIKSELGKGSEFIIMLPEMNTSI</sequence>
<keyword evidence="14" id="KW-1185">Reference proteome</keyword>
<gene>
    <name evidence="13" type="ORF">SAMN04487885_101309</name>
</gene>
<dbReference type="InterPro" id="IPR035965">
    <property type="entry name" value="PAS-like_dom_sf"/>
</dbReference>
<dbReference type="SUPFAM" id="SSF55785">
    <property type="entry name" value="PYP-like sensor domain (PAS domain)"/>
    <property type="match status" value="1"/>
</dbReference>
<evidence type="ECO:0000256" key="7">
    <source>
        <dbReference type="ARBA" id="ARBA00023012"/>
    </source>
</evidence>
<dbReference type="FunFam" id="3.30.565.10:FF:000006">
    <property type="entry name" value="Sensor histidine kinase WalK"/>
    <property type="match status" value="1"/>
</dbReference>
<name>A0A1I2JA82_9CLOT</name>
<dbReference type="InterPro" id="IPR036097">
    <property type="entry name" value="HisK_dim/P_sf"/>
</dbReference>
<dbReference type="Gene3D" id="3.30.565.10">
    <property type="entry name" value="Histidine kinase-like ATPase, C-terminal domain"/>
    <property type="match status" value="1"/>
</dbReference>
<dbReference type="eggNOG" id="COG5002">
    <property type="taxonomic scope" value="Bacteria"/>
</dbReference>
<dbReference type="SMART" id="SM00387">
    <property type="entry name" value="HATPase_c"/>
    <property type="match status" value="1"/>
</dbReference>
<dbReference type="GO" id="GO:0006355">
    <property type="term" value="P:regulation of DNA-templated transcription"/>
    <property type="evidence" value="ECO:0007669"/>
    <property type="project" value="InterPro"/>
</dbReference>
<dbReference type="SUPFAM" id="SSF158472">
    <property type="entry name" value="HAMP domain-like"/>
    <property type="match status" value="1"/>
</dbReference>
<dbReference type="PROSITE" id="PS50885">
    <property type="entry name" value="HAMP"/>
    <property type="match status" value="1"/>
</dbReference>
<dbReference type="FunFam" id="1.10.287.130:FF:000001">
    <property type="entry name" value="Two-component sensor histidine kinase"/>
    <property type="match status" value="1"/>
</dbReference>
<dbReference type="InterPro" id="IPR000014">
    <property type="entry name" value="PAS"/>
</dbReference>
<dbReference type="Proteomes" id="UP000182135">
    <property type="component" value="Unassembled WGS sequence"/>
</dbReference>
<dbReference type="SUPFAM" id="SSF47384">
    <property type="entry name" value="Homodimeric domain of signal transducing histidine kinase"/>
    <property type="match status" value="1"/>
</dbReference>
<keyword evidence="6 13" id="KW-0418">Kinase</keyword>
<feature type="domain" description="Histidine kinase" evidence="10">
    <location>
        <begin position="357"/>
        <end position="571"/>
    </location>
</feature>
<evidence type="ECO:0000313" key="14">
    <source>
        <dbReference type="Proteomes" id="UP000182135"/>
    </source>
</evidence>
<dbReference type="Pfam" id="PF02518">
    <property type="entry name" value="HATPase_c"/>
    <property type="match status" value="1"/>
</dbReference>
<dbReference type="EMBL" id="FOOE01000001">
    <property type="protein sequence ID" value="SFF51705.1"/>
    <property type="molecule type" value="Genomic_DNA"/>
</dbReference>
<dbReference type="InterPro" id="IPR005467">
    <property type="entry name" value="His_kinase_dom"/>
</dbReference>
<dbReference type="InterPro" id="IPR036890">
    <property type="entry name" value="HATPase_C_sf"/>
</dbReference>
<dbReference type="SMART" id="SM00388">
    <property type="entry name" value="HisKA"/>
    <property type="match status" value="1"/>
</dbReference>
<dbReference type="GO" id="GO:0004721">
    <property type="term" value="F:phosphoprotein phosphatase activity"/>
    <property type="evidence" value="ECO:0007669"/>
    <property type="project" value="TreeGrafter"/>
</dbReference>
<evidence type="ECO:0000256" key="4">
    <source>
        <dbReference type="ARBA" id="ARBA00022553"/>
    </source>
</evidence>
<dbReference type="CDD" id="cd00075">
    <property type="entry name" value="HATPase"/>
    <property type="match status" value="1"/>
</dbReference>
<dbReference type="GO" id="GO:0005886">
    <property type="term" value="C:plasma membrane"/>
    <property type="evidence" value="ECO:0007669"/>
    <property type="project" value="TreeGrafter"/>
</dbReference>
<protein>
    <recommendedName>
        <fullName evidence="3">histidine kinase</fullName>
        <ecNumber evidence="3">2.7.13.3</ecNumber>
    </recommendedName>
</protein>
<keyword evidence="5" id="KW-0808">Transferase</keyword>
<keyword evidence="9" id="KW-1133">Transmembrane helix</keyword>
<keyword evidence="7" id="KW-0902">Two-component regulatory system</keyword>
<dbReference type="Gene3D" id="6.10.340.10">
    <property type="match status" value="1"/>
</dbReference>
<reference evidence="13 14" key="1">
    <citation type="submission" date="2016-10" db="EMBL/GenBank/DDBJ databases">
        <authorList>
            <person name="de Groot N.N."/>
        </authorList>
    </citation>
    <scope>NUCLEOTIDE SEQUENCE [LARGE SCALE GENOMIC DNA]</scope>
    <source>
        <strain evidence="13 14">NLAE-zl-G419</strain>
    </source>
</reference>
<keyword evidence="9" id="KW-0812">Transmembrane</keyword>